<dbReference type="InterPro" id="IPR002481">
    <property type="entry name" value="FUR"/>
</dbReference>
<dbReference type="KEGG" id="aar:Acear_1797"/>
<dbReference type="eggNOG" id="COG0735">
    <property type="taxonomic scope" value="Bacteria"/>
</dbReference>
<dbReference type="SUPFAM" id="SSF46785">
    <property type="entry name" value="Winged helix' DNA-binding domain"/>
    <property type="match status" value="1"/>
</dbReference>
<keyword evidence="9" id="KW-1185">Reference proteome</keyword>
<dbReference type="GO" id="GO:1900376">
    <property type="term" value="P:regulation of secondary metabolite biosynthetic process"/>
    <property type="evidence" value="ECO:0007669"/>
    <property type="project" value="TreeGrafter"/>
</dbReference>
<feature type="binding site" evidence="7">
    <location>
        <position position="109"/>
    </location>
    <ligand>
        <name>Zn(2+)</name>
        <dbReference type="ChEBI" id="CHEBI:29105"/>
    </ligand>
</feature>
<evidence type="ECO:0000256" key="7">
    <source>
        <dbReference type="PIRSR" id="PIRSR602481-1"/>
    </source>
</evidence>
<gene>
    <name evidence="8" type="ordered locus">Acear_1797</name>
</gene>
<accession>D9QS11</accession>
<evidence type="ECO:0000313" key="9">
    <source>
        <dbReference type="Proteomes" id="UP000001661"/>
    </source>
</evidence>
<dbReference type="CDD" id="cd07153">
    <property type="entry name" value="Fur_like"/>
    <property type="match status" value="1"/>
</dbReference>
<proteinExistence type="inferred from homology"/>
<evidence type="ECO:0000256" key="6">
    <source>
        <dbReference type="ARBA" id="ARBA00023163"/>
    </source>
</evidence>
<name>D9QS11_ACEAZ</name>
<evidence type="ECO:0000256" key="2">
    <source>
        <dbReference type="ARBA" id="ARBA00022491"/>
    </source>
</evidence>
<evidence type="ECO:0000313" key="8">
    <source>
        <dbReference type="EMBL" id="ADL13302.1"/>
    </source>
</evidence>
<comment type="similarity">
    <text evidence="1">Belongs to the Fur family.</text>
</comment>
<reference evidence="8 9" key="1">
    <citation type="journal article" date="2010" name="Stand. Genomic Sci.">
        <title>Complete genome sequence of Acetohalobium arabaticum type strain (Z-7288).</title>
        <authorList>
            <person name="Sikorski J."/>
            <person name="Lapidus A."/>
            <person name="Chertkov O."/>
            <person name="Lucas S."/>
            <person name="Copeland A."/>
            <person name="Glavina Del Rio T."/>
            <person name="Nolan M."/>
            <person name="Tice H."/>
            <person name="Cheng J.F."/>
            <person name="Han C."/>
            <person name="Brambilla E."/>
            <person name="Pitluck S."/>
            <person name="Liolios K."/>
            <person name="Ivanova N."/>
            <person name="Mavromatis K."/>
            <person name="Mikhailova N."/>
            <person name="Pati A."/>
            <person name="Bruce D."/>
            <person name="Detter C."/>
            <person name="Tapia R."/>
            <person name="Goodwin L."/>
            <person name="Chen A."/>
            <person name="Palaniappan K."/>
            <person name="Land M."/>
            <person name="Hauser L."/>
            <person name="Chang Y.J."/>
            <person name="Jeffries C.D."/>
            <person name="Rohde M."/>
            <person name="Goker M."/>
            <person name="Spring S."/>
            <person name="Woyke T."/>
            <person name="Bristow J."/>
            <person name="Eisen J.A."/>
            <person name="Markowitz V."/>
            <person name="Hugenholtz P."/>
            <person name="Kyrpides N.C."/>
            <person name="Klenk H.P."/>
        </authorList>
    </citation>
    <scope>NUCLEOTIDE SEQUENCE [LARGE SCALE GENOMIC DNA]</scope>
    <source>
        <strain evidence="9">ATCC 49924 / DSM 5501 / Z-7288</strain>
    </source>
</reference>
<dbReference type="AlphaFoldDB" id="D9QS11"/>
<organism evidence="8 9">
    <name type="scientific">Acetohalobium arabaticum (strain ATCC 49924 / DSM 5501 / Z-7288)</name>
    <dbReference type="NCBI Taxonomy" id="574087"/>
    <lineage>
        <taxon>Bacteria</taxon>
        <taxon>Bacillati</taxon>
        <taxon>Bacillota</taxon>
        <taxon>Clostridia</taxon>
        <taxon>Halanaerobiales</taxon>
        <taxon>Halobacteroidaceae</taxon>
        <taxon>Acetohalobium</taxon>
    </lineage>
</organism>
<dbReference type="PANTHER" id="PTHR33202:SF7">
    <property type="entry name" value="FERRIC UPTAKE REGULATION PROTEIN"/>
    <property type="match status" value="1"/>
</dbReference>
<evidence type="ECO:0000256" key="1">
    <source>
        <dbReference type="ARBA" id="ARBA00007957"/>
    </source>
</evidence>
<feature type="binding site" evidence="7">
    <location>
        <position position="106"/>
    </location>
    <ligand>
        <name>Zn(2+)</name>
        <dbReference type="ChEBI" id="CHEBI:29105"/>
    </ligand>
</feature>
<dbReference type="GO" id="GO:0045892">
    <property type="term" value="P:negative regulation of DNA-templated transcription"/>
    <property type="evidence" value="ECO:0007669"/>
    <property type="project" value="TreeGrafter"/>
</dbReference>
<evidence type="ECO:0000256" key="5">
    <source>
        <dbReference type="ARBA" id="ARBA00023125"/>
    </source>
</evidence>
<dbReference type="Proteomes" id="UP000001661">
    <property type="component" value="Chromosome"/>
</dbReference>
<dbReference type="GO" id="GO:0008270">
    <property type="term" value="F:zinc ion binding"/>
    <property type="evidence" value="ECO:0007669"/>
    <property type="project" value="TreeGrafter"/>
</dbReference>
<dbReference type="PANTHER" id="PTHR33202">
    <property type="entry name" value="ZINC UPTAKE REGULATION PROTEIN"/>
    <property type="match status" value="1"/>
</dbReference>
<dbReference type="GO" id="GO:0003700">
    <property type="term" value="F:DNA-binding transcription factor activity"/>
    <property type="evidence" value="ECO:0007669"/>
    <property type="project" value="InterPro"/>
</dbReference>
<comment type="cofactor">
    <cofactor evidence="7">
        <name>Zn(2+)</name>
        <dbReference type="ChEBI" id="CHEBI:29105"/>
    </cofactor>
    <text evidence="7">Binds 1 zinc ion per subunit.</text>
</comment>
<keyword evidence="7" id="KW-0479">Metal-binding</keyword>
<protein>
    <submittedName>
        <fullName evidence="8">Ferric uptake regulator, Fur family</fullName>
    </submittedName>
</protein>
<dbReference type="InterPro" id="IPR036388">
    <property type="entry name" value="WH-like_DNA-bd_sf"/>
</dbReference>
<dbReference type="GO" id="GO:0000976">
    <property type="term" value="F:transcription cis-regulatory region binding"/>
    <property type="evidence" value="ECO:0007669"/>
    <property type="project" value="TreeGrafter"/>
</dbReference>
<dbReference type="RefSeq" id="WP_013278747.1">
    <property type="nucleotide sequence ID" value="NC_014378.1"/>
</dbReference>
<evidence type="ECO:0000256" key="4">
    <source>
        <dbReference type="ARBA" id="ARBA00023015"/>
    </source>
</evidence>
<keyword evidence="6" id="KW-0804">Transcription</keyword>
<keyword evidence="2" id="KW-0678">Repressor</keyword>
<keyword evidence="3 7" id="KW-0862">Zinc</keyword>
<dbReference type="OrthoDB" id="8659436at2"/>
<keyword evidence="5" id="KW-0238">DNA-binding</keyword>
<keyword evidence="4" id="KW-0805">Transcription regulation</keyword>
<dbReference type="InterPro" id="IPR043135">
    <property type="entry name" value="Fur_C"/>
</dbReference>
<dbReference type="Gene3D" id="1.10.10.10">
    <property type="entry name" value="Winged helix-like DNA-binding domain superfamily/Winged helix DNA-binding domain"/>
    <property type="match status" value="1"/>
</dbReference>
<dbReference type="HOGENOM" id="CLU_096072_3_1_9"/>
<evidence type="ECO:0000256" key="3">
    <source>
        <dbReference type="ARBA" id="ARBA00022833"/>
    </source>
</evidence>
<feature type="binding site" evidence="7">
    <location>
        <position position="146"/>
    </location>
    <ligand>
        <name>Zn(2+)</name>
        <dbReference type="ChEBI" id="CHEBI:29105"/>
    </ligand>
</feature>
<sequence>MALKTEKDSKVRGIISDIRWQTDLHLTSQRKVILETLIENSDQHLSVDDIYSLIKEKNDFIGLATIYRNLDLLEELGVVVKRNFDDKSAKYEFIFGDKLKHHHLICESCGKVMEIENFLPDGLKEEVMETKEFQITDYSLQIYGYCKECRSNS</sequence>
<dbReference type="EMBL" id="CP002105">
    <property type="protein sequence ID" value="ADL13302.1"/>
    <property type="molecule type" value="Genomic_DNA"/>
</dbReference>
<dbReference type="STRING" id="574087.Acear_1797"/>
<dbReference type="InterPro" id="IPR036390">
    <property type="entry name" value="WH_DNA-bd_sf"/>
</dbReference>
<dbReference type="Gene3D" id="3.30.1490.190">
    <property type="match status" value="1"/>
</dbReference>
<feature type="binding site" evidence="7">
    <location>
        <position position="149"/>
    </location>
    <ligand>
        <name>Zn(2+)</name>
        <dbReference type="ChEBI" id="CHEBI:29105"/>
    </ligand>
</feature>
<dbReference type="Pfam" id="PF01475">
    <property type="entry name" value="FUR"/>
    <property type="match status" value="1"/>
</dbReference>